<dbReference type="Pfam" id="PF03372">
    <property type="entry name" value="Exo_endo_phos"/>
    <property type="match status" value="1"/>
</dbReference>
<dbReference type="PANTHER" id="PTHR41349">
    <property type="match status" value="1"/>
</dbReference>
<keyword evidence="3" id="KW-1185">Reference proteome</keyword>
<gene>
    <name evidence="2" type="ORF">C5745_18120</name>
</gene>
<dbReference type="SUPFAM" id="SSF49899">
    <property type="entry name" value="Concanavalin A-like lectins/glucanases"/>
    <property type="match status" value="1"/>
</dbReference>
<accession>A0A2S9IYA6</accession>
<evidence type="ECO:0000313" key="2">
    <source>
        <dbReference type="EMBL" id="PRD45507.1"/>
    </source>
</evidence>
<dbReference type="Gene3D" id="3.60.10.10">
    <property type="entry name" value="Endonuclease/exonuclease/phosphatase"/>
    <property type="match status" value="1"/>
</dbReference>
<organism evidence="2 3">
    <name type="scientific">Sphingobacterium haloxyli</name>
    <dbReference type="NCBI Taxonomy" id="2100533"/>
    <lineage>
        <taxon>Bacteria</taxon>
        <taxon>Pseudomonadati</taxon>
        <taxon>Bacteroidota</taxon>
        <taxon>Sphingobacteriia</taxon>
        <taxon>Sphingobacteriales</taxon>
        <taxon>Sphingobacteriaceae</taxon>
        <taxon>Sphingobacterium</taxon>
    </lineage>
</organism>
<evidence type="ECO:0000259" key="1">
    <source>
        <dbReference type="Pfam" id="PF03372"/>
    </source>
</evidence>
<evidence type="ECO:0000313" key="3">
    <source>
        <dbReference type="Proteomes" id="UP000239711"/>
    </source>
</evidence>
<dbReference type="InterPro" id="IPR036691">
    <property type="entry name" value="Endo/exonu/phosph_ase_sf"/>
</dbReference>
<dbReference type="PANTHER" id="PTHR41349:SF1">
    <property type="entry name" value="PROTEIN CBG08683"/>
    <property type="match status" value="1"/>
</dbReference>
<dbReference type="GO" id="GO:0004553">
    <property type="term" value="F:hydrolase activity, hydrolyzing O-glycosyl compounds"/>
    <property type="evidence" value="ECO:0007669"/>
    <property type="project" value="UniProtKB-ARBA"/>
</dbReference>
<dbReference type="Pfam" id="PF13385">
    <property type="entry name" value="Laminin_G_3"/>
    <property type="match status" value="1"/>
</dbReference>
<dbReference type="GO" id="GO:0005975">
    <property type="term" value="P:carbohydrate metabolic process"/>
    <property type="evidence" value="ECO:0007669"/>
    <property type="project" value="UniProtKB-ARBA"/>
</dbReference>
<protein>
    <recommendedName>
        <fullName evidence="1">Endonuclease/exonuclease/phosphatase domain-containing protein</fullName>
    </recommendedName>
</protein>
<dbReference type="InterPro" id="IPR013320">
    <property type="entry name" value="ConA-like_dom_sf"/>
</dbReference>
<dbReference type="Gene3D" id="2.60.120.200">
    <property type="match status" value="1"/>
</dbReference>
<dbReference type="EMBL" id="PVBQ01000020">
    <property type="protein sequence ID" value="PRD45507.1"/>
    <property type="molecule type" value="Genomic_DNA"/>
</dbReference>
<dbReference type="InterPro" id="IPR005135">
    <property type="entry name" value="Endo/exonuclease/phosphatase"/>
</dbReference>
<sequence length="553" mass="63028">MPFVSPCIRRMAITRLVFLKFDVMIRIVRRLALAVCLTIWGILAFSQFPVVIDFEQEPHIETTTGVQGKAWNLGDVSYRMALQKKNPIKEQDHFTVLLWVKSDALSREDYVILSEIGQVKYPDDGWKPRVMGGKLKDAVHYEGWKIGVQKDGAWSFSAGADGFYYQYNPTAYRQSIRDGKWHLLGFSFDKENAEIKFYYDGEMKAIYQVPELKAMSRADSIVIGNSVDNEQDFRTKSWHSFYGEIDDITFFDRVLNREEVSQIYNNAFATIELDQMEPESFSDLKVTAFNIFHGGQERGIEVGKNRTIELLKKENADAFVIVETYGSGEKIADALGYELYLISSNLSIVSRYPIKQTFPIYKPFNSGGVELALPNGESVVVVGVWLSHLPGYKRPFFKNPNEDIQAFLEGDKNSRGQQLQAILEDIRPMLAQAESIPVIVAGDFNSGSHLDWTPEFTDAHNGYIIPFTSSVMAHEVGLVDSYRLIHTMDEKDGITFSVWDNKLDYLRDRIDYIYFKGKKLQATESNVFGIHPKGFPSDHAGVSTIFNWKSEKK</sequence>
<dbReference type="SUPFAM" id="SSF56219">
    <property type="entry name" value="DNase I-like"/>
    <property type="match status" value="1"/>
</dbReference>
<proteinExistence type="predicted"/>
<dbReference type="Proteomes" id="UP000239711">
    <property type="component" value="Unassembled WGS sequence"/>
</dbReference>
<reference evidence="2 3" key="1">
    <citation type="submission" date="2018-02" db="EMBL/GenBank/DDBJ databases">
        <title>The draft genome of Sphingobacterium sp. 5JN-11.</title>
        <authorList>
            <person name="Liu L."/>
            <person name="Li L."/>
            <person name="Liang L."/>
            <person name="Zhang X."/>
            <person name="Wang T."/>
        </authorList>
    </citation>
    <scope>NUCLEOTIDE SEQUENCE [LARGE SCALE GENOMIC DNA]</scope>
    <source>
        <strain evidence="2 3">5JN-11</strain>
    </source>
</reference>
<feature type="domain" description="Endonuclease/exonuclease/phosphatase" evidence="1">
    <location>
        <begin position="289"/>
        <end position="539"/>
    </location>
</feature>
<name>A0A2S9IYA6_9SPHI</name>
<comment type="caution">
    <text evidence="2">The sequence shown here is derived from an EMBL/GenBank/DDBJ whole genome shotgun (WGS) entry which is preliminary data.</text>
</comment>
<dbReference type="AlphaFoldDB" id="A0A2S9IYA6"/>